<sequence length="88" mass="9666">MSGHPDGMSAEDSPAAELAVQVTNKDPAIGLQAVVALRRLLEELERLHVDNARDQGWTWQSIATALRVSRQSVHEKHAGRRKATGKED</sequence>
<dbReference type="Proteomes" id="UP000007842">
    <property type="component" value="Plasmid pSCATT"/>
</dbReference>
<geneLocation type="plasmid" evidence="2 3">
    <name>pSCATT</name>
</geneLocation>
<evidence type="ECO:0000256" key="1">
    <source>
        <dbReference type="SAM" id="MobiDB-lite"/>
    </source>
</evidence>
<keyword evidence="3" id="KW-1185">Reference proteome</keyword>
<dbReference type="PATRIC" id="fig|1003195.29.peg.7174"/>
<evidence type="ECO:0000313" key="2">
    <source>
        <dbReference type="EMBL" id="AEW99566.1"/>
    </source>
</evidence>
<dbReference type="KEGG" id="scy:SCATT_p13730"/>
<organism evidence="2 3">
    <name type="scientific">Streptantibioticus cattleyicolor (strain ATCC 35852 / DSM 46488 / JCM 4925 / NBRC 14057 / NRRL 8057)</name>
    <name type="common">Streptomyces cattleya</name>
    <dbReference type="NCBI Taxonomy" id="1003195"/>
    <lineage>
        <taxon>Bacteria</taxon>
        <taxon>Bacillati</taxon>
        <taxon>Actinomycetota</taxon>
        <taxon>Actinomycetes</taxon>
        <taxon>Kitasatosporales</taxon>
        <taxon>Streptomycetaceae</taxon>
        <taxon>Streptantibioticus</taxon>
    </lineage>
</organism>
<evidence type="ECO:0000313" key="3">
    <source>
        <dbReference type="Proteomes" id="UP000007842"/>
    </source>
</evidence>
<feature type="compositionally biased region" description="Basic residues" evidence="1">
    <location>
        <begin position="77"/>
        <end position="88"/>
    </location>
</feature>
<gene>
    <name evidence="2" type="ordered locus">SCATT_p13730</name>
</gene>
<dbReference type="AlphaFoldDB" id="G8XG36"/>
<protein>
    <submittedName>
        <fullName evidence="2">Uncharacterized protein</fullName>
    </submittedName>
</protein>
<keyword evidence="2" id="KW-0614">Plasmid</keyword>
<dbReference type="EMBL" id="CP003229">
    <property type="protein sequence ID" value="AEW99566.1"/>
    <property type="molecule type" value="Genomic_DNA"/>
</dbReference>
<name>G8XG36_STREN</name>
<reference evidence="3" key="1">
    <citation type="submission" date="2011-12" db="EMBL/GenBank/DDBJ databases">
        <title>Complete genome sequence of Streptomyces cattleya strain DSM 46488.</title>
        <authorList>
            <person name="Ou H.-Y."/>
            <person name="Li P."/>
            <person name="Zhao C."/>
            <person name="O'Hagan D."/>
            <person name="Deng Z."/>
        </authorList>
    </citation>
    <scope>NUCLEOTIDE SEQUENCE [LARGE SCALE GENOMIC DNA]</scope>
    <source>
        <strain evidence="3">ATCC 35852 / DSM 46488 / JCM 4925 / NBRC 14057 / NRRL 8057</strain>
        <plasmid evidence="3">Plasmid pSCATT</plasmid>
    </source>
</reference>
<feature type="region of interest" description="Disordered" evidence="1">
    <location>
        <begin position="69"/>
        <end position="88"/>
    </location>
</feature>
<accession>G8XG36</accession>
<dbReference type="HOGENOM" id="CLU_185993_0_0_11"/>
<proteinExistence type="predicted"/>